<evidence type="ECO:0000313" key="4">
    <source>
        <dbReference type="Proteomes" id="UP000243374"/>
    </source>
</evidence>
<reference evidence="3 4" key="1">
    <citation type="submission" date="2016-10" db="EMBL/GenBank/DDBJ databases">
        <authorList>
            <person name="Varghese N."/>
            <person name="Submissions S."/>
        </authorList>
    </citation>
    <scope>NUCLEOTIDE SEQUENCE [LARGE SCALE GENOMIC DNA]</scope>
    <source>
        <strain evidence="3 4">22B</strain>
    </source>
</reference>
<protein>
    <submittedName>
        <fullName evidence="3">Uncharacterized protein</fullName>
    </submittedName>
</protein>
<gene>
    <name evidence="3" type="ORF">SAMN04487865_10038</name>
</gene>
<feature type="transmembrane region" description="Helical" evidence="2">
    <location>
        <begin position="76"/>
        <end position="94"/>
    </location>
</feature>
<accession>A0A662Z8N2</accession>
<keyword evidence="2" id="KW-0812">Transmembrane</keyword>
<evidence type="ECO:0000313" key="3">
    <source>
        <dbReference type="EMBL" id="SFJ81085.1"/>
    </source>
</evidence>
<evidence type="ECO:0000256" key="1">
    <source>
        <dbReference type="SAM" id="MobiDB-lite"/>
    </source>
</evidence>
<proteinExistence type="predicted"/>
<dbReference type="RefSeq" id="WP_074838573.1">
    <property type="nucleotide sequence ID" value="NZ_CP047056.1"/>
</dbReference>
<keyword evidence="4" id="KW-1185">Reference proteome</keyword>
<dbReference type="EMBL" id="FOSF01000003">
    <property type="protein sequence ID" value="SFJ81085.1"/>
    <property type="molecule type" value="Genomic_DNA"/>
</dbReference>
<keyword evidence="2" id="KW-0472">Membrane</keyword>
<feature type="compositionally biased region" description="Low complexity" evidence="1">
    <location>
        <begin position="9"/>
        <end position="20"/>
    </location>
</feature>
<feature type="transmembrane region" description="Helical" evidence="2">
    <location>
        <begin position="52"/>
        <end position="70"/>
    </location>
</feature>
<dbReference type="OrthoDB" id="9849916at2"/>
<dbReference type="Proteomes" id="UP000243374">
    <property type="component" value="Unassembled WGS sequence"/>
</dbReference>
<sequence>MDKTPNKAQNSNLFSLNQNQIKEEKKKKQEEELRKALKDLKEASEPFRKHPIATLLSILWIFLFCYSIIYLWNEDMIIIVLDILFWIFVLYMGLDIAEINDTSSIDYSRYKEPTEINLNITIEIRERNDTLQNLKTKY</sequence>
<name>A0A662Z8N2_9GAMM</name>
<keyword evidence="2" id="KW-1133">Transmembrane helix</keyword>
<evidence type="ECO:0000256" key="2">
    <source>
        <dbReference type="SAM" id="Phobius"/>
    </source>
</evidence>
<feature type="region of interest" description="Disordered" evidence="1">
    <location>
        <begin position="1"/>
        <end position="28"/>
    </location>
</feature>
<organism evidence="3 4">
    <name type="scientific">Succinivibrio dextrinosolvens</name>
    <dbReference type="NCBI Taxonomy" id="83771"/>
    <lineage>
        <taxon>Bacteria</taxon>
        <taxon>Pseudomonadati</taxon>
        <taxon>Pseudomonadota</taxon>
        <taxon>Gammaproteobacteria</taxon>
        <taxon>Aeromonadales</taxon>
        <taxon>Succinivibrionaceae</taxon>
        <taxon>Succinivibrio</taxon>
    </lineage>
</organism>
<dbReference type="AlphaFoldDB" id="A0A662Z8N2"/>